<dbReference type="InterPro" id="IPR020846">
    <property type="entry name" value="MFS_dom"/>
</dbReference>
<feature type="transmembrane region" description="Helical" evidence="5">
    <location>
        <begin position="121"/>
        <end position="146"/>
    </location>
</feature>
<accession>A0ABV6MN70</accession>
<proteinExistence type="predicted"/>
<dbReference type="CDD" id="cd06174">
    <property type="entry name" value="MFS"/>
    <property type="match status" value="1"/>
</dbReference>
<sequence length="414" mass="43736">MRPLPPEKTALTATQTPPVRTVSRAWIVRYSLAWLGLWMAYLGPQQFALPDQLARVDPAGRITDFGVINAVCGVAGLVTLPLFGTLCDRTRSPFGRRRIWIAGGAALFTGGLVATGPQTHWIGIGVCWLVCSIGFSMATVAFTALVADQVPESQRGTVSSAMFGPQAVGMVIGLTALTSITGDFARYALLAAAVLVLVTPFVLKQRDTAATRSEGDGGLRELAVSIRDNPGFAWTFSTRVLINLANTLATSYMLYFITDELRVPDPDRELLLLTMVYLGWTLVSVYVCGALSDRWDRRRAFVAWGATGQAVGCAVIAVAPGPGTALVATSLFGLGVGAYMAVDQAIITTVLPAAENRARDLGIMNIGLFGPQTVGPLLAGLVISGLGGYQVLFALAGIVSVASGLLIYRVSAVR</sequence>
<evidence type="ECO:0000313" key="7">
    <source>
        <dbReference type="EMBL" id="MFC0541731.1"/>
    </source>
</evidence>
<comment type="subcellular location">
    <subcellularLocation>
        <location evidence="1">Cell membrane</location>
        <topology evidence="1">Multi-pass membrane protein</topology>
    </subcellularLocation>
</comment>
<dbReference type="PANTHER" id="PTHR23528:SF1">
    <property type="entry name" value="MAJOR FACILITATOR SUPERFAMILY (MFS) PROFILE DOMAIN-CONTAINING PROTEIN"/>
    <property type="match status" value="1"/>
</dbReference>
<dbReference type="Gene3D" id="1.20.1250.20">
    <property type="entry name" value="MFS general substrate transporter like domains"/>
    <property type="match status" value="2"/>
</dbReference>
<keyword evidence="3 5" id="KW-1133">Transmembrane helix</keyword>
<reference evidence="7 8" key="1">
    <citation type="submission" date="2024-09" db="EMBL/GenBank/DDBJ databases">
        <authorList>
            <person name="Sun Q."/>
            <person name="Mori K."/>
        </authorList>
    </citation>
    <scope>NUCLEOTIDE SEQUENCE [LARGE SCALE GENOMIC DNA]</scope>
    <source>
        <strain evidence="7 8">TBRC 1432</strain>
    </source>
</reference>
<evidence type="ECO:0000256" key="4">
    <source>
        <dbReference type="ARBA" id="ARBA00023136"/>
    </source>
</evidence>
<organism evidence="7 8">
    <name type="scientific">Kutzneria chonburiensis</name>
    <dbReference type="NCBI Taxonomy" id="1483604"/>
    <lineage>
        <taxon>Bacteria</taxon>
        <taxon>Bacillati</taxon>
        <taxon>Actinomycetota</taxon>
        <taxon>Actinomycetes</taxon>
        <taxon>Pseudonocardiales</taxon>
        <taxon>Pseudonocardiaceae</taxon>
        <taxon>Kutzneria</taxon>
    </lineage>
</organism>
<dbReference type="PANTHER" id="PTHR23528">
    <property type="match status" value="1"/>
</dbReference>
<evidence type="ECO:0000256" key="2">
    <source>
        <dbReference type="ARBA" id="ARBA00022692"/>
    </source>
</evidence>
<feature type="transmembrane region" description="Helical" evidence="5">
    <location>
        <begin position="184"/>
        <end position="203"/>
    </location>
</feature>
<evidence type="ECO:0000259" key="6">
    <source>
        <dbReference type="PROSITE" id="PS50850"/>
    </source>
</evidence>
<dbReference type="EMBL" id="JBHLUD010000002">
    <property type="protein sequence ID" value="MFC0541731.1"/>
    <property type="molecule type" value="Genomic_DNA"/>
</dbReference>
<feature type="domain" description="Major facilitator superfamily (MFS) profile" evidence="6">
    <location>
        <begin position="223"/>
        <end position="414"/>
    </location>
</feature>
<feature type="transmembrane region" description="Helical" evidence="5">
    <location>
        <begin position="27"/>
        <end position="47"/>
    </location>
</feature>
<feature type="transmembrane region" description="Helical" evidence="5">
    <location>
        <begin position="99"/>
        <end position="115"/>
    </location>
</feature>
<dbReference type="Proteomes" id="UP001589810">
    <property type="component" value="Unassembled WGS sequence"/>
</dbReference>
<feature type="transmembrane region" description="Helical" evidence="5">
    <location>
        <begin position="240"/>
        <end position="258"/>
    </location>
</feature>
<dbReference type="SUPFAM" id="SSF103473">
    <property type="entry name" value="MFS general substrate transporter"/>
    <property type="match status" value="1"/>
</dbReference>
<feature type="transmembrane region" description="Helical" evidence="5">
    <location>
        <begin position="158"/>
        <end position="178"/>
    </location>
</feature>
<protein>
    <submittedName>
        <fullName evidence="7">MFS transporter</fullName>
    </submittedName>
</protein>
<dbReference type="PROSITE" id="PS50850">
    <property type="entry name" value="MFS"/>
    <property type="match status" value="1"/>
</dbReference>
<feature type="transmembrane region" description="Helical" evidence="5">
    <location>
        <begin position="301"/>
        <end position="319"/>
    </location>
</feature>
<feature type="transmembrane region" description="Helical" evidence="5">
    <location>
        <begin position="389"/>
        <end position="408"/>
    </location>
</feature>
<keyword evidence="2 5" id="KW-0812">Transmembrane</keyword>
<keyword evidence="4 5" id="KW-0472">Membrane</keyword>
<feature type="transmembrane region" description="Helical" evidence="5">
    <location>
        <begin position="270"/>
        <end position="289"/>
    </location>
</feature>
<keyword evidence="8" id="KW-1185">Reference proteome</keyword>
<dbReference type="InterPro" id="IPR036259">
    <property type="entry name" value="MFS_trans_sf"/>
</dbReference>
<evidence type="ECO:0000256" key="3">
    <source>
        <dbReference type="ARBA" id="ARBA00022989"/>
    </source>
</evidence>
<name>A0ABV6MN70_9PSEU</name>
<evidence type="ECO:0000256" key="1">
    <source>
        <dbReference type="ARBA" id="ARBA00004651"/>
    </source>
</evidence>
<gene>
    <name evidence="7" type="ORF">ACFFH7_09575</name>
</gene>
<evidence type="ECO:0000256" key="5">
    <source>
        <dbReference type="SAM" id="Phobius"/>
    </source>
</evidence>
<dbReference type="Pfam" id="PF07690">
    <property type="entry name" value="MFS_1"/>
    <property type="match status" value="2"/>
</dbReference>
<feature type="transmembrane region" description="Helical" evidence="5">
    <location>
        <begin position="363"/>
        <end position="383"/>
    </location>
</feature>
<feature type="transmembrane region" description="Helical" evidence="5">
    <location>
        <begin position="67"/>
        <end position="87"/>
    </location>
</feature>
<comment type="caution">
    <text evidence="7">The sequence shown here is derived from an EMBL/GenBank/DDBJ whole genome shotgun (WGS) entry which is preliminary data.</text>
</comment>
<dbReference type="RefSeq" id="WP_273942237.1">
    <property type="nucleotide sequence ID" value="NZ_CP097263.1"/>
</dbReference>
<dbReference type="InterPro" id="IPR011701">
    <property type="entry name" value="MFS"/>
</dbReference>
<evidence type="ECO:0000313" key="8">
    <source>
        <dbReference type="Proteomes" id="UP001589810"/>
    </source>
</evidence>